<protein>
    <submittedName>
        <fullName evidence="2">Uncharacterized protein</fullName>
    </submittedName>
</protein>
<evidence type="ECO:0000313" key="3">
    <source>
        <dbReference type="Proteomes" id="UP001295684"/>
    </source>
</evidence>
<evidence type="ECO:0000256" key="1">
    <source>
        <dbReference type="SAM" id="MobiDB-lite"/>
    </source>
</evidence>
<comment type="caution">
    <text evidence="2">The sequence shown here is derived from an EMBL/GenBank/DDBJ whole genome shotgun (WGS) entry which is preliminary data.</text>
</comment>
<reference evidence="2" key="1">
    <citation type="submission" date="2023-07" db="EMBL/GenBank/DDBJ databases">
        <authorList>
            <consortium name="AG Swart"/>
            <person name="Singh M."/>
            <person name="Singh A."/>
            <person name="Seah K."/>
            <person name="Emmerich C."/>
        </authorList>
    </citation>
    <scope>NUCLEOTIDE SEQUENCE</scope>
    <source>
        <strain evidence="2">DP1</strain>
    </source>
</reference>
<feature type="region of interest" description="Disordered" evidence="1">
    <location>
        <begin position="211"/>
        <end position="233"/>
    </location>
</feature>
<organism evidence="2 3">
    <name type="scientific">Euplotes crassus</name>
    <dbReference type="NCBI Taxonomy" id="5936"/>
    <lineage>
        <taxon>Eukaryota</taxon>
        <taxon>Sar</taxon>
        <taxon>Alveolata</taxon>
        <taxon>Ciliophora</taxon>
        <taxon>Intramacronucleata</taxon>
        <taxon>Spirotrichea</taxon>
        <taxon>Hypotrichia</taxon>
        <taxon>Euplotida</taxon>
        <taxon>Euplotidae</taxon>
        <taxon>Moneuplotes</taxon>
    </lineage>
</organism>
<dbReference type="AlphaFoldDB" id="A0AAD2D2M0"/>
<evidence type="ECO:0000313" key="2">
    <source>
        <dbReference type="EMBL" id="CAI2377752.1"/>
    </source>
</evidence>
<gene>
    <name evidence="2" type="ORF">ECRASSUSDP1_LOCUS19141</name>
</gene>
<name>A0AAD2D2M0_EUPCR</name>
<keyword evidence="3" id="KW-1185">Reference proteome</keyword>
<feature type="compositionally biased region" description="Polar residues" evidence="1">
    <location>
        <begin position="222"/>
        <end position="232"/>
    </location>
</feature>
<dbReference type="EMBL" id="CAMPGE010019418">
    <property type="protein sequence ID" value="CAI2377752.1"/>
    <property type="molecule type" value="Genomic_DNA"/>
</dbReference>
<proteinExistence type="predicted"/>
<sequence>MSKKDQYYYDTKSDLARHVCWKERLGKEEGSYLKSMGHCLTKGMIKKVPVITEEYERLPEEAKEDPLKLFQAINDPNNAKGSYFYKMKAFFDDEKNNDKNLKKKNVDVKFESRQIKDLEAPFASYPMPNLKSMKIEKQVKPKFVSLPPMNENYRPQRKQYSPREVKQYMTSTIDLSQPDFTFCKIKNIEKHSEYVKMMQLYASDKKFQEKYGKQRKPRKLGKSSSQPDLQLSKTDKNVFVRNSMLILPHLNAKNASILAEGGKKMVRNQTQGIKINL</sequence>
<dbReference type="Proteomes" id="UP001295684">
    <property type="component" value="Unassembled WGS sequence"/>
</dbReference>
<accession>A0AAD2D2M0</accession>